<dbReference type="Pfam" id="PF00168">
    <property type="entry name" value="C2"/>
    <property type="match status" value="1"/>
</dbReference>
<feature type="domain" description="C2" evidence="1">
    <location>
        <begin position="1"/>
        <end position="125"/>
    </location>
</feature>
<sequence>MTGEIKLVLRKDSRTEGDTFYVEIVQARKITYKFKVTDHLPDLYVKAYLIVGNKRISKKKTRICKHDLEPTFSETFQYNTNVKGLALQIMLWADGGRFGRNLLIGEALVWLDTVNFTQGAVDGWYKLFLSPLSPSKSTVRTP</sequence>
<dbReference type="InterPro" id="IPR052098">
    <property type="entry name" value="Presynaptic_Scaffold_Bsn/Pclo"/>
</dbReference>
<proteinExistence type="predicted"/>
<accession>A0ABM0MYZ9</accession>
<dbReference type="SUPFAM" id="SSF49562">
    <property type="entry name" value="C2 domain (Calcium/lipid-binding domain, CaLB)"/>
    <property type="match status" value="1"/>
</dbReference>
<dbReference type="RefSeq" id="XP_006825240.1">
    <property type="nucleotide sequence ID" value="XM_006825177.1"/>
</dbReference>
<dbReference type="PROSITE" id="PS50004">
    <property type="entry name" value="C2"/>
    <property type="match status" value="1"/>
</dbReference>
<dbReference type="PANTHER" id="PTHR14113">
    <property type="entry name" value="PICCOLO/BASSOON"/>
    <property type="match status" value="1"/>
</dbReference>
<gene>
    <name evidence="3" type="primary">LOC102802181</name>
</gene>
<dbReference type="Proteomes" id="UP000694865">
    <property type="component" value="Unplaced"/>
</dbReference>
<evidence type="ECO:0000313" key="2">
    <source>
        <dbReference type="Proteomes" id="UP000694865"/>
    </source>
</evidence>
<dbReference type="InterPro" id="IPR035892">
    <property type="entry name" value="C2_domain_sf"/>
</dbReference>
<name>A0ABM0MYZ9_SACKO</name>
<keyword evidence="2" id="KW-1185">Reference proteome</keyword>
<evidence type="ECO:0000259" key="1">
    <source>
        <dbReference type="PROSITE" id="PS50004"/>
    </source>
</evidence>
<dbReference type="Gene3D" id="2.60.40.150">
    <property type="entry name" value="C2 domain"/>
    <property type="match status" value="1"/>
</dbReference>
<evidence type="ECO:0000313" key="3">
    <source>
        <dbReference type="RefSeq" id="XP_006825240.1"/>
    </source>
</evidence>
<dbReference type="InterPro" id="IPR000008">
    <property type="entry name" value="C2_dom"/>
</dbReference>
<organism evidence="2 3">
    <name type="scientific">Saccoglossus kowalevskii</name>
    <name type="common">Acorn worm</name>
    <dbReference type="NCBI Taxonomy" id="10224"/>
    <lineage>
        <taxon>Eukaryota</taxon>
        <taxon>Metazoa</taxon>
        <taxon>Hemichordata</taxon>
        <taxon>Enteropneusta</taxon>
        <taxon>Harrimaniidae</taxon>
        <taxon>Saccoglossus</taxon>
    </lineage>
</organism>
<dbReference type="SMART" id="SM00239">
    <property type="entry name" value="C2"/>
    <property type="match status" value="1"/>
</dbReference>
<reference evidence="3" key="1">
    <citation type="submission" date="2025-08" db="UniProtKB">
        <authorList>
            <consortium name="RefSeq"/>
        </authorList>
    </citation>
    <scope>IDENTIFICATION</scope>
    <source>
        <tissue evidence="3">Testes</tissue>
    </source>
</reference>
<dbReference type="GeneID" id="102802181"/>
<protein>
    <submittedName>
        <fullName evidence="3">Protein piccolo-like</fullName>
    </submittedName>
</protein>
<dbReference type="PANTHER" id="PTHR14113:SF6">
    <property type="entry name" value="PROTEIN PICCOLO"/>
    <property type="match status" value="1"/>
</dbReference>